<evidence type="ECO:0000313" key="2">
    <source>
        <dbReference type="EMBL" id="VFT93090.1"/>
    </source>
</evidence>
<organism evidence="2 3">
    <name type="scientific">Aphanomyces stellatus</name>
    <dbReference type="NCBI Taxonomy" id="120398"/>
    <lineage>
        <taxon>Eukaryota</taxon>
        <taxon>Sar</taxon>
        <taxon>Stramenopiles</taxon>
        <taxon>Oomycota</taxon>
        <taxon>Saprolegniomycetes</taxon>
        <taxon>Saprolegniales</taxon>
        <taxon>Verrucalvaceae</taxon>
        <taxon>Aphanomyces</taxon>
    </lineage>
</organism>
<protein>
    <submittedName>
        <fullName evidence="2">Aste57867_16314 protein</fullName>
    </submittedName>
</protein>
<reference evidence="2 3" key="1">
    <citation type="submission" date="2019-03" db="EMBL/GenBank/DDBJ databases">
        <authorList>
            <person name="Gaulin E."/>
            <person name="Dumas B."/>
        </authorList>
    </citation>
    <scope>NUCLEOTIDE SEQUENCE [LARGE SCALE GENOMIC DNA]</scope>
    <source>
        <strain evidence="2">CBS 568.67</strain>
    </source>
</reference>
<gene>
    <name evidence="2" type="primary">Aste57867_16314</name>
    <name evidence="1" type="ORF">As57867_016257</name>
    <name evidence="2" type="ORF">ASTE57867_16314</name>
</gene>
<dbReference type="Proteomes" id="UP000332933">
    <property type="component" value="Unassembled WGS sequence"/>
</dbReference>
<dbReference type="AlphaFoldDB" id="A0A485L6I2"/>
<accession>A0A485L6I2</accession>
<reference evidence="1" key="2">
    <citation type="submission" date="2019-06" db="EMBL/GenBank/DDBJ databases">
        <title>Genomics analysis of Aphanomyces spp. identifies a new class of oomycete effector associated with host adaptation.</title>
        <authorList>
            <person name="Gaulin E."/>
        </authorList>
    </citation>
    <scope>NUCLEOTIDE SEQUENCE</scope>
    <source>
        <strain evidence="1">CBS 578.67</strain>
    </source>
</reference>
<name>A0A485L6I2_9STRA</name>
<dbReference type="OrthoDB" id="164177at2759"/>
<sequence>MSEHGGPTSSAAPLLAPAMAMPDGLLHPMNPSTLQPTLAPKPIVLSLPKKDVPPPLMLEREIRTTKHAARNVVACQVKTGAGILYSLVDPVSHACEPPDVTWLKLLEAIALIPSGKPAGMVEIIAEVYRIMPLGEFRNRFQSDFRHELYVKSRMTPREGLVLKDKVNRFLRAFVADPVEGYVTSKAHIRGDLFTDDIVFTPMGQGFVRAFRASDRFYTVVFPWGHGYLHEPCVSPVARALKRPLDNPTTVSTQAAKQRRPSSSPEAIDLFDIVMQRPPDSIVPKVFVAAMASYYEEKLHET</sequence>
<dbReference type="EMBL" id="VJMH01005865">
    <property type="protein sequence ID" value="KAF0692611.1"/>
    <property type="molecule type" value="Genomic_DNA"/>
</dbReference>
<keyword evidence="3" id="KW-1185">Reference proteome</keyword>
<proteinExistence type="predicted"/>
<evidence type="ECO:0000313" key="1">
    <source>
        <dbReference type="EMBL" id="KAF0692611.1"/>
    </source>
</evidence>
<evidence type="ECO:0000313" key="3">
    <source>
        <dbReference type="Proteomes" id="UP000332933"/>
    </source>
</evidence>
<dbReference type="EMBL" id="CAADRA010005886">
    <property type="protein sequence ID" value="VFT93090.1"/>
    <property type="molecule type" value="Genomic_DNA"/>
</dbReference>